<dbReference type="AlphaFoldDB" id="C3ZDX3"/>
<organism>
    <name type="scientific">Branchiostoma floridae</name>
    <name type="common">Florida lancelet</name>
    <name type="synonym">Amphioxus</name>
    <dbReference type="NCBI Taxonomy" id="7739"/>
    <lineage>
        <taxon>Eukaryota</taxon>
        <taxon>Metazoa</taxon>
        <taxon>Chordata</taxon>
        <taxon>Cephalochordata</taxon>
        <taxon>Leptocardii</taxon>
        <taxon>Amphioxiformes</taxon>
        <taxon>Branchiostomatidae</taxon>
        <taxon>Branchiostoma</taxon>
    </lineage>
</organism>
<protein>
    <submittedName>
        <fullName evidence="2">Uncharacterized protein</fullName>
    </submittedName>
</protein>
<reference evidence="2" key="1">
    <citation type="journal article" date="2008" name="Nature">
        <title>The amphioxus genome and the evolution of the chordate karyotype.</title>
        <authorList>
            <consortium name="US DOE Joint Genome Institute (JGI-PGF)"/>
            <person name="Putnam N.H."/>
            <person name="Butts T."/>
            <person name="Ferrier D.E.K."/>
            <person name="Furlong R.F."/>
            <person name="Hellsten U."/>
            <person name="Kawashima T."/>
            <person name="Robinson-Rechavi M."/>
            <person name="Shoguchi E."/>
            <person name="Terry A."/>
            <person name="Yu J.-K."/>
            <person name="Benito-Gutierrez E.L."/>
            <person name="Dubchak I."/>
            <person name="Garcia-Fernandez J."/>
            <person name="Gibson-Brown J.J."/>
            <person name="Grigoriev I.V."/>
            <person name="Horton A.C."/>
            <person name="de Jong P.J."/>
            <person name="Jurka J."/>
            <person name="Kapitonov V.V."/>
            <person name="Kohara Y."/>
            <person name="Kuroki Y."/>
            <person name="Lindquist E."/>
            <person name="Lucas S."/>
            <person name="Osoegawa K."/>
            <person name="Pennacchio L.A."/>
            <person name="Salamov A.A."/>
            <person name="Satou Y."/>
            <person name="Sauka-Spengler T."/>
            <person name="Schmutz J."/>
            <person name="Shin-I T."/>
            <person name="Toyoda A."/>
            <person name="Bronner-Fraser M."/>
            <person name="Fujiyama A."/>
            <person name="Holland L.Z."/>
            <person name="Holland P.W.H."/>
            <person name="Satoh N."/>
            <person name="Rokhsar D.S."/>
        </authorList>
    </citation>
    <scope>NUCLEOTIDE SEQUENCE [LARGE SCALE GENOMIC DNA]</scope>
    <source>
        <strain evidence="2">S238N-H82</strain>
        <tissue evidence="2">Testes</tissue>
    </source>
</reference>
<dbReference type="InParanoid" id="C3ZDX3"/>
<gene>
    <name evidence="2" type="ORF">BRAFLDRAFT_65506</name>
</gene>
<feature type="transmembrane region" description="Helical" evidence="1">
    <location>
        <begin position="57"/>
        <end position="79"/>
    </location>
</feature>
<dbReference type="EMBL" id="GG666612">
    <property type="protein sequence ID" value="EEN48929.1"/>
    <property type="molecule type" value="Genomic_DNA"/>
</dbReference>
<accession>C3ZDX3</accession>
<name>C3ZDX3_BRAFL</name>
<keyword evidence="1" id="KW-0812">Transmembrane</keyword>
<keyword evidence="1" id="KW-1133">Transmembrane helix</keyword>
<sequence length="128" mass="13636">MNVTKVFTEATDAAGWFFGTAAAPAPTASVLPSGGACTLTEPTRCGIYGAAPSLQPLLILIWLGFLLWALFGNGCLLAAMGTTMDMEAMYIIQYMIMEKETTHVSPRQLISQTQGPFLPCGHHPNNSA</sequence>
<evidence type="ECO:0000313" key="2">
    <source>
        <dbReference type="EMBL" id="EEN48929.1"/>
    </source>
</evidence>
<proteinExistence type="predicted"/>
<evidence type="ECO:0000256" key="1">
    <source>
        <dbReference type="SAM" id="Phobius"/>
    </source>
</evidence>
<keyword evidence="1" id="KW-0472">Membrane</keyword>